<sequence length="517" mass="57720">MDSQQRRRKEVLDIFAMMRYHKLDKVRDVNEKVNWNYEQLRIAKTILHTATVRVEGFGSACVGEPSRTKRDAQDSAARKFLSLLVDVEGTRPGAGFPAFTPGPPEAQRFPYFNTLMSWMLDDFKCQVEPATAWVGRCIVSTTIYGKIYGNRFVSEASPSQVDKRRAMQTQPLTPSLRYGQAEVKLREAQASGNTDAASLKGYDLQIHEPFPFVDWKRLRMKDLELNVLKETLIVEQRRAQQLKELESGPAARISRTRSRGVLPRRFVALSSTQHKELTDAPAFAAALIGHIDARSQDIEERRRVFKARGQPGMQDPEWACYVLSGAQNLILQWHPDKNEVFRYLMAKRDAFLATDIGTAAAFADFRDVVVFREAESDLDAGQEHGMDADHAPQTLEASFAMAATTLSYSTTVRQEKVKCRSGQADPDELDAEDSRLEVDGDVSDVQSMSEHDDLGDTDVHTVAMGWDVSILLQAASPEGPEDPVLISLPLLLGPDLRRFDSAGPGPALYGLLEAGFQ</sequence>
<protein>
    <submittedName>
        <fullName evidence="1">Uncharacterized protein</fullName>
    </submittedName>
</protein>
<dbReference type="AlphaFoldDB" id="A0A1Q9CQC4"/>
<name>A0A1Q9CQC4_SYMMI</name>
<keyword evidence="2" id="KW-1185">Reference proteome</keyword>
<dbReference type="OrthoDB" id="415971at2759"/>
<dbReference type="Proteomes" id="UP000186817">
    <property type="component" value="Unassembled WGS sequence"/>
</dbReference>
<accession>A0A1Q9CQC4</accession>
<gene>
    <name evidence="1" type="ORF">AK812_SmicGene33942</name>
</gene>
<evidence type="ECO:0000313" key="1">
    <source>
        <dbReference type="EMBL" id="OLP85110.1"/>
    </source>
</evidence>
<evidence type="ECO:0000313" key="2">
    <source>
        <dbReference type="Proteomes" id="UP000186817"/>
    </source>
</evidence>
<proteinExistence type="predicted"/>
<comment type="caution">
    <text evidence="1">The sequence shown here is derived from an EMBL/GenBank/DDBJ whole genome shotgun (WGS) entry which is preliminary data.</text>
</comment>
<reference evidence="1 2" key="1">
    <citation type="submission" date="2016-02" db="EMBL/GenBank/DDBJ databases">
        <title>Genome analysis of coral dinoflagellate symbionts highlights evolutionary adaptations to a symbiotic lifestyle.</title>
        <authorList>
            <person name="Aranda M."/>
            <person name="Li Y."/>
            <person name="Liew Y.J."/>
            <person name="Baumgarten S."/>
            <person name="Simakov O."/>
            <person name="Wilson M."/>
            <person name="Piel J."/>
            <person name="Ashoor H."/>
            <person name="Bougouffa S."/>
            <person name="Bajic V.B."/>
            <person name="Ryu T."/>
            <person name="Ravasi T."/>
            <person name="Bayer T."/>
            <person name="Micklem G."/>
            <person name="Kim H."/>
            <person name="Bhak J."/>
            <person name="Lajeunesse T.C."/>
            <person name="Voolstra C.R."/>
        </authorList>
    </citation>
    <scope>NUCLEOTIDE SEQUENCE [LARGE SCALE GENOMIC DNA]</scope>
    <source>
        <strain evidence="1 2">CCMP2467</strain>
    </source>
</reference>
<organism evidence="1 2">
    <name type="scientific">Symbiodinium microadriaticum</name>
    <name type="common">Dinoflagellate</name>
    <name type="synonym">Zooxanthella microadriatica</name>
    <dbReference type="NCBI Taxonomy" id="2951"/>
    <lineage>
        <taxon>Eukaryota</taxon>
        <taxon>Sar</taxon>
        <taxon>Alveolata</taxon>
        <taxon>Dinophyceae</taxon>
        <taxon>Suessiales</taxon>
        <taxon>Symbiodiniaceae</taxon>
        <taxon>Symbiodinium</taxon>
    </lineage>
</organism>
<dbReference type="EMBL" id="LSRX01000996">
    <property type="protein sequence ID" value="OLP85110.1"/>
    <property type="molecule type" value="Genomic_DNA"/>
</dbReference>